<organism evidence="1 2">
    <name type="scientific">Arenimonas caeni</name>
    <dbReference type="NCBI Taxonomy" id="2058085"/>
    <lineage>
        <taxon>Bacteria</taxon>
        <taxon>Pseudomonadati</taxon>
        <taxon>Pseudomonadota</taxon>
        <taxon>Gammaproteobacteria</taxon>
        <taxon>Lysobacterales</taxon>
        <taxon>Lysobacteraceae</taxon>
        <taxon>Arenimonas</taxon>
    </lineage>
</organism>
<accession>A0A2P6M5S7</accession>
<dbReference type="EMBL" id="PVLF01000028">
    <property type="protein sequence ID" value="PRH81336.1"/>
    <property type="molecule type" value="Genomic_DNA"/>
</dbReference>
<dbReference type="RefSeq" id="WP_106991487.1">
    <property type="nucleotide sequence ID" value="NZ_KZ679103.1"/>
</dbReference>
<keyword evidence="2" id="KW-1185">Reference proteome</keyword>
<comment type="caution">
    <text evidence="1">The sequence shown here is derived from an EMBL/GenBank/DDBJ whole genome shotgun (WGS) entry which is preliminary data.</text>
</comment>
<dbReference type="OrthoDB" id="5965670at2"/>
<name>A0A2P6M5S7_9GAMM</name>
<gene>
    <name evidence="1" type="ORF">C6N40_13155</name>
</gene>
<dbReference type="Proteomes" id="UP000241736">
    <property type="component" value="Unassembled WGS sequence"/>
</dbReference>
<evidence type="ECO:0000313" key="2">
    <source>
        <dbReference type="Proteomes" id="UP000241736"/>
    </source>
</evidence>
<dbReference type="AlphaFoldDB" id="A0A2P6M5S7"/>
<evidence type="ECO:0000313" key="1">
    <source>
        <dbReference type="EMBL" id="PRH81336.1"/>
    </source>
</evidence>
<sequence>MKKLVWLVVLVAVVVGAKEFLSGGGSLPGMSPPRFENPYPASSPLHAQHQDFIDRANADEKLRKRFAGIMTSKGLFAELKLALARGAQSLEGPMVVSATRAMAAVIPRLPERSCAKLMRPRDDFDPELERDVRAAFERLPPRHHKNFLEFYLRALQAEVHDAPRVARDPAARERALVHLGEAYPGAFGQRLAGVLRDPLRASDEDACWAINSMTHTSTQLDPESAEALSRLLWGGEG</sequence>
<protein>
    <submittedName>
        <fullName evidence="1">Uncharacterized protein</fullName>
    </submittedName>
</protein>
<reference evidence="1 2" key="1">
    <citation type="submission" date="2018-03" db="EMBL/GenBank/DDBJ databases">
        <title>Arenimonas caeni sp. nov., isolated from activated sludge.</title>
        <authorList>
            <person name="Liu H."/>
        </authorList>
    </citation>
    <scope>NUCLEOTIDE SEQUENCE [LARGE SCALE GENOMIC DNA]</scope>
    <source>
        <strain evidence="2">z29</strain>
    </source>
</reference>
<proteinExistence type="predicted"/>